<organism evidence="3 4">
    <name type="scientific">Glycomyces niveus</name>
    <dbReference type="NCBI Taxonomy" id="2820287"/>
    <lineage>
        <taxon>Bacteria</taxon>
        <taxon>Bacillati</taxon>
        <taxon>Actinomycetota</taxon>
        <taxon>Actinomycetes</taxon>
        <taxon>Glycomycetales</taxon>
        <taxon>Glycomycetaceae</taxon>
        <taxon>Glycomyces</taxon>
    </lineage>
</organism>
<accession>A0ABS3U968</accession>
<dbReference type="Proteomes" id="UP000681341">
    <property type="component" value="Unassembled WGS sequence"/>
</dbReference>
<name>A0ABS3U968_9ACTN</name>
<evidence type="ECO:0000313" key="3">
    <source>
        <dbReference type="EMBL" id="MBO3735320.1"/>
    </source>
</evidence>
<dbReference type="NCBIfam" id="TIGR01167">
    <property type="entry name" value="LPXTG_anchor"/>
    <property type="match status" value="1"/>
</dbReference>
<dbReference type="EMBL" id="JAGFNP010000014">
    <property type="protein sequence ID" value="MBO3735320.1"/>
    <property type="molecule type" value="Genomic_DNA"/>
</dbReference>
<feature type="transmembrane region" description="Helical" evidence="1">
    <location>
        <begin position="481"/>
        <end position="501"/>
    </location>
</feature>
<protein>
    <submittedName>
        <fullName evidence="3">LPXTG cell wall anchor domain-containing protein</fullName>
    </submittedName>
</protein>
<keyword evidence="1" id="KW-0812">Transmembrane</keyword>
<feature type="chain" id="PRO_5046778037" evidence="2">
    <location>
        <begin position="34"/>
        <end position="512"/>
    </location>
</feature>
<proteinExistence type="predicted"/>
<gene>
    <name evidence="3" type="ORF">J5V16_21030</name>
</gene>
<reference evidence="3 4" key="1">
    <citation type="submission" date="2021-03" db="EMBL/GenBank/DDBJ databases">
        <title>Glycomyces sp. nov., a novel actinomycete isolated from soil.</title>
        <authorList>
            <person name="Yang X."/>
            <person name="Xu X."/>
        </authorList>
    </citation>
    <scope>NUCLEOTIDE SEQUENCE [LARGE SCALE GENOMIC DNA]</scope>
    <source>
        <strain evidence="3 4">NEAU-S30</strain>
    </source>
</reference>
<feature type="signal peptide" evidence="2">
    <location>
        <begin position="1"/>
        <end position="33"/>
    </location>
</feature>
<evidence type="ECO:0000313" key="4">
    <source>
        <dbReference type="Proteomes" id="UP000681341"/>
    </source>
</evidence>
<keyword evidence="1" id="KW-1133">Transmembrane helix</keyword>
<keyword evidence="2" id="KW-0732">Signal</keyword>
<keyword evidence="4" id="KW-1185">Reference proteome</keyword>
<evidence type="ECO:0000256" key="2">
    <source>
        <dbReference type="SAM" id="SignalP"/>
    </source>
</evidence>
<dbReference type="RefSeq" id="WP_208498943.1">
    <property type="nucleotide sequence ID" value="NZ_JAGFNP010000014.1"/>
</dbReference>
<sequence>MALLRLRRAGTRTAAVFGAAALGVAAFAAPAAAAPEPIETFLGFEGPFYAEGDPDPEGFEIYFGDDFTPGAHTVTMTLAIDIADDAFLFSGGDIGDRCEANAAQTEVVCTEEASDSGIRFEFDVQVPDAAHVGTYPYTVDVRVDGEVVHSEAKDLTIAPPDDSTTPYPYLHGDVEFTGVGQSSSVGVRPEFYQDEPLAPDAAAVIVEFSGSDWGSGVYVGAAEYANCLGDNWHATCIITEFSDSPGTAFTLNLPVPYTVSETAPGPFEICSCTYSVSTATAAELEANYGGADFEQELKLQVVDEPGSEFGHNSYGLIRITTTENPIDLSIDPINIKGAKGTQATIEVEYANERAADALSHPDGPGAFVVLGNLPTGVTMAPKDEINCIEEVHWDRFVPAIDQATIDDLDFACYFTRLGAGETQTIELEVEITSDKPASDGMLAVVVQDGFVPDANLKNNTAKFNLNTADGSGQLPKTGVSLGMIIGAAALVLVVGVVLFALSSRRRKAGTEE</sequence>
<keyword evidence="1" id="KW-0472">Membrane</keyword>
<comment type="caution">
    <text evidence="3">The sequence shown here is derived from an EMBL/GenBank/DDBJ whole genome shotgun (WGS) entry which is preliminary data.</text>
</comment>
<evidence type="ECO:0000256" key="1">
    <source>
        <dbReference type="SAM" id="Phobius"/>
    </source>
</evidence>